<name>A0A9E7D468_9FLAO</name>
<evidence type="ECO:0000313" key="2">
    <source>
        <dbReference type="EMBL" id="UOB18579.1"/>
    </source>
</evidence>
<protein>
    <submittedName>
        <fullName evidence="2">Uncharacterized protein</fullName>
    </submittedName>
</protein>
<organism evidence="2 3">
    <name type="scientific">Abyssalbus ytuae</name>
    <dbReference type="NCBI Taxonomy" id="2926907"/>
    <lineage>
        <taxon>Bacteria</taxon>
        <taxon>Pseudomonadati</taxon>
        <taxon>Bacteroidota</taxon>
        <taxon>Flavobacteriia</taxon>
        <taxon>Flavobacteriales</taxon>
        <taxon>Flavobacteriaceae</taxon>
        <taxon>Abyssalbus</taxon>
    </lineage>
</organism>
<keyword evidence="1" id="KW-0812">Transmembrane</keyword>
<reference evidence="2" key="1">
    <citation type="submission" date="2022-03" db="EMBL/GenBank/DDBJ databases">
        <title>Description of Abyssus ytuae gen. nov., sp. nov., a novel member of the family Flavobacteriaceae isolated from the sediment of Mariana Trench.</title>
        <authorList>
            <person name="Zhang J."/>
            <person name="Xu X."/>
        </authorList>
    </citation>
    <scope>NUCLEOTIDE SEQUENCE</scope>
    <source>
        <strain evidence="2">MT3330</strain>
    </source>
</reference>
<sequence>MKNKFCIYLILILFSVYLGGCSGQKTISEFVNTIKDTTVSEKKDSIVNNQTNHLKEIYFKGFKDSFSIQPDSLGNIIPFHKTFDNGVAKGDYGYDKEKGVYWNIEADDTSTKDQVTNSHTFQNSESNTEQTYSDQLISMIEKSKGWSLFQWVQFWSFIILIGIILWKLRRILLKIPFVSRALKFI</sequence>
<evidence type="ECO:0000256" key="1">
    <source>
        <dbReference type="SAM" id="Phobius"/>
    </source>
</evidence>
<evidence type="ECO:0000313" key="3">
    <source>
        <dbReference type="Proteomes" id="UP000831290"/>
    </source>
</evidence>
<dbReference type="EMBL" id="CP094358">
    <property type="protein sequence ID" value="UOB18579.1"/>
    <property type="molecule type" value="Genomic_DNA"/>
</dbReference>
<keyword evidence="3" id="KW-1185">Reference proteome</keyword>
<gene>
    <name evidence="2" type="ORF">MQE35_04645</name>
</gene>
<keyword evidence="1" id="KW-1133">Transmembrane helix</keyword>
<dbReference type="Proteomes" id="UP000831290">
    <property type="component" value="Chromosome"/>
</dbReference>
<feature type="transmembrane region" description="Helical" evidence="1">
    <location>
        <begin position="148"/>
        <end position="166"/>
    </location>
</feature>
<dbReference type="KEGG" id="fbm:MQE35_04645"/>
<proteinExistence type="predicted"/>
<keyword evidence="1" id="KW-0472">Membrane</keyword>
<dbReference type="RefSeq" id="WP_255845098.1">
    <property type="nucleotide sequence ID" value="NZ_CP094358.1"/>
</dbReference>
<accession>A0A9E7D468</accession>
<dbReference type="AlphaFoldDB" id="A0A9E7D468"/>